<dbReference type="HOGENOM" id="CLU_098620_0_0_14"/>
<reference evidence="1 2" key="1">
    <citation type="journal article" date="2011" name="J. Bacteriol.">
        <title>Complete genome sequence of Mycoplasma haemofelis, a hemotropic mycoplasma.</title>
        <authorList>
            <person name="Barker E.N."/>
            <person name="Helps C.R."/>
            <person name="Peters I.R."/>
            <person name="Darby A.C."/>
            <person name="Radford A.D."/>
            <person name="Tasker S."/>
        </authorList>
    </citation>
    <scope>NUCLEOTIDE SEQUENCE [LARGE SCALE GENOMIC DNA]</scope>
    <source>
        <strain evidence="1 2">Langford 1</strain>
    </source>
</reference>
<name>E8ZJ67_MYCHL</name>
<dbReference type="OrthoDB" id="9824778at2"/>
<gene>
    <name evidence="1" type="ORF">HF1_11800</name>
</gene>
<dbReference type="KEGG" id="mha:HF1_11800"/>
<sequence length="220" mass="24542">MSLPLTKAAAGLGAVSGASGLGYLAARNFSSDEDKRPTVSKLFKDQGRTLLSKGSDEDQWNARWSAYVQEGKNTWNLKDYETQKSNTNKAPTSFVEKCLSNAESKVSSIEDSLYSEVVKHCSKEFTVSHFVSQRAGITLLNTASGQDNDGWNATWKKYLESNNPWTVNGWVSSSQPTTAPEGFRTQCNSKKDEKILWDKDDKFLKFVSWCTKSIQQAEKQ</sequence>
<proteinExistence type="predicted"/>
<dbReference type="Proteomes" id="UP000008637">
    <property type="component" value="Chromosome"/>
</dbReference>
<dbReference type="EMBL" id="FR773153">
    <property type="protein sequence ID" value="CBY93188.1"/>
    <property type="molecule type" value="Genomic_DNA"/>
</dbReference>
<keyword evidence="2" id="KW-1185">Reference proteome</keyword>
<dbReference type="AlphaFoldDB" id="E8ZJ67"/>
<organism evidence="1 2">
    <name type="scientific">Mycoplasma haemofelis (strain Langford 1)</name>
    <name type="common">Haemobartonella felis</name>
    <dbReference type="NCBI Taxonomy" id="941640"/>
    <lineage>
        <taxon>Bacteria</taxon>
        <taxon>Bacillati</taxon>
        <taxon>Mycoplasmatota</taxon>
        <taxon>Mollicutes</taxon>
        <taxon>Mycoplasmataceae</taxon>
        <taxon>Mycoplasma</taxon>
    </lineage>
</organism>
<evidence type="ECO:0000313" key="1">
    <source>
        <dbReference type="EMBL" id="CBY93188.1"/>
    </source>
</evidence>
<accession>E8ZJ67</accession>
<protein>
    <submittedName>
        <fullName evidence="1">Uncharacterized protein</fullName>
    </submittedName>
</protein>
<evidence type="ECO:0000313" key="2">
    <source>
        <dbReference type="Proteomes" id="UP000008637"/>
    </source>
</evidence>